<dbReference type="Pfam" id="PF04596">
    <property type="entry name" value="Pox_F15"/>
    <property type="match status" value="1"/>
</dbReference>
<sequence>MEITKLDEILKLQPFKNMNKIKINLDDNCILGNRCFVKIDNVRYIPNNSISTNKNVFIRGHKFSLMELLYSPFHFQQSQVQYLLPSFVLNCIDEAKKKNITCKYCITEKNNNSNGLSINIFIPTILISVYIIIGLRIKDFWSSKFEIE</sequence>
<gene>
    <name evidence="2" type="ORF">EPTV-WA-032</name>
</gene>
<dbReference type="Proteomes" id="UP000217428">
    <property type="component" value="Segment"/>
</dbReference>
<name>A0A220T694_9POXV</name>
<reference evidence="2 3" key="1">
    <citation type="journal article" date="2017" name="Virus Genes">
        <title>Characterization of Eptesipoxvirus, a novel poxvirus from a microchiropteran bat.</title>
        <authorList>
            <person name="Tu S.L."/>
            <person name="Nakazawa Y."/>
            <person name="Gao J."/>
            <person name="Wilkins K."/>
            <person name="Gallardo-Romero N."/>
            <person name="Li Y."/>
            <person name="Emerson G.L."/>
            <person name="Carroll D.S."/>
            <person name="Upton C."/>
        </authorList>
    </citation>
    <scope>NUCLEOTIDE SEQUENCE [LARGE SCALE GENOMIC DNA]</scope>
    <source>
        <strain evidence="2 3">Washington</strain>
    </source>
</reference>
<dbReference type="OrthoDB" id="15548at10239"/>
<dbReference type="InterPro" id="IPR007675">
    <property type="entry name" value="Poxvirus_F15"/>
</dbReference>
<evidence type="ECO:0000313" key="3">
    <source>
        <dbReference type="Proteomes" id="UP000217428"/>
    </source>
</evidence>
<proteinExistence type="predicted"/>
<dbReference type="PIRSF" id="PIRSF015694">
    <property type="entry name" value="VAC_F15L"/>
    <property type="match status" value="1"/>
</dbReference>
<keyword evidence="1" id="KW-1133">Transmembrane helix</keyword>
<keyword evidence="1" id="KW-0812">Transmembrane</keyword>
<evidence type="ECO:0000313" key="2">
    <source>
        <dbReference type="EMBL" id="ASK51233.1"/>
    </source>
</evidence>
<keyword evidence="3" id="KW-1185">Reference proteome</keyword>
<evidence type="ECO:0000256" key="1">
    <source>
        <dbReference type="SAM" id="Phobius"/>
    </source>
</evidence>
<keyword evidence="1" id="KW-0472">Membrane</keyword>
<feature type="transmembrane region" description="Helical" evidence="1">
    <location>
        <begin position="116"/>
        <end position="135"/>
    </location>
</feature>
<protein>
    <submittedName>
        <fullName evidence="2">Uncharacterized protein</fullName>
    </submittedName>
</protein>
<organism evidence="2 3">
    <name type="scientific">Eptesipox virus</name>
    <dbReference type="NCBI Taxonomy" id="1329402"/>
    <lineage>
        <taxon>Viruses</taxon>
        <taxon>Varidnaviria</taxon>
        <taxon>Bamfordvirae</taxon>
        <taxon>Nucleocytoviricota</taxon>
        <taxon>Pokkesviricetes</taxon>
        <taxon>Chitovirales</taxon>
        <taxon>Poxviridae</taxon>
        <taxon>Chordopoxvirinae</taxon>
        <taxon>Vespertilionpoxvirus</taxon>
        <taxon>Vespertilionpoxvirus eptesipox</taxon>
    </lineage>
</organism>
<dbReference type="EMBL" id="KY747497">
    <property type="protein sequence ID" value="ASK51233.1"/>
    <property type="molecule type" value="Genomic_DNA"/>
</dbReference>
<accession>A0A220T694</accession>